<evidence type="ECO:0000313" key="2">
    <source>
        <dbReference type="EMBL" id="MFD2236732.1"/>
    </source>
</evidence>
<accession>A0ABW5CL93</accession>
<feature type="domain" description="Serine aminopeptidase S33" evidence="1">
    <location>
        <begin position="42"/>
        <end position="298"/>
    </location>
</feature>
<gene>
    <name evidence="2" type="ORF">ACFSKQ_04550</name>
</gene>
<dbReference type="PANTHER" id="PTHR11614">
    <property type="entry name" value="PHOSPHOLIPASE-RELATED"/>
    <property type="match status" value="1"/>
</dbReference>
<dbReference type="InterPro" id="IPR051044">
    <property type="entry name" value="MAG_DAG_Lipase"/>
</dbReference>
<proteinExistence type="predicted"/>
<evidence type="ECO:0000313" key="3">
    <source>
        <dbReference type="Proteomes" id="UP001597371"/>
    </source>
</evidence>
<organism evidence="2 3">
    <name type="scientific">Aureimonas populi</name>
    <dbReference type="NCBI Taxonomy" id="1701758"/>
    <lineage>
        <taxon>Bacteria</taxon>
        <taxon>Pseudomonadati</taxon>
        <taxon>Pseudomonadota</taxon>
        <taxon>Alphaproteobacteria</taxon>
        <taxon>Hyphomicrobiales</taxon>
        <taxon>Aurantimonadaceae</taxon>
        <taxon>Aureimonas</taxon>
    </lineage>
</organism>
<dbReference type="Gene3D" id="3.40.50.1820">
    <property type="entry name" value="alpha/beta hydrolase"/>
    <property type="match status" value="1"/>
</dbReference>
<dbReference type="SUPFAM" id="SSF53474">
    <property type="entry name" value="alpha/beta-Hydrolases"/>
    <property type="match status" value="1"/>
</dbReference>
<dbReference type="InterPro" id="IPR029058">
    <property type="entry name" value="AB_hydrolase_fold"/>
</dbReference>
<dbReference type="Pfam" id="PF12146">
    <property type="entry name" value="Hydrolase_4"/>
    <property type="match status" value="1"/>
</dbReference>
<dbReference type="EMBL" id="JBHUIJ010000005">
    <property type="protein sequence ID" value="MFD2236732.1"/>
    <property type="molecule type" value="Genomic_DNA"/>
</dbReference>
<dbReference type="InterPro" id="IPR022742">
    <property type="entry name" value="Hydrolase_4"/>
</dbReference>
<reference evidence="3" key="1">
    <citation type="journal article" date="2019" name="Int. J. Syst. Evol. Microbiol.">
        <title>The Global Catalogue of Microorganisms (GCM) 10K type strain sequencing project: providing services to taxonomists for standard genome sequencing and annotation.</title>
        <authorList>
            <consortium name="The Broad Institute Genomics Platform"/>
            <consortium name="The Broad Institute Genome Sequencing Center for Infectious Disease"/>
            <person name="Wu L."/>
            <person name="Ma J."/>
        </authorList>
    </citation>
    <scope>NUCLEOTIDE SEQUENCE [LARGE SCALE GENOMIC DNA]</scope>
    <source>
        <strain evidence="3">ZS-35-S2</strain>
    </source>
</reference>
<dbReference type="RefSeq" id="WP_209739994.1">
    <property type="nucleotide sequence ID" value="NZ_CP072611.1"/>
</dbReference>
<evidence type="ECO:0000259" key="1">
    <source>
        <dbReference type="Pfam" id="PF12146"/>
    </source>
</evidence>
<name>A0ABW5CL93_9HYPH</name>
<keyword evidence="3" id="KW-1185">Reference proteome</keyword>
<sequence>MDDTLPPFVEIPENPIPPGLAAARLRLRDGKWMRYALAAPANPRGTVLILQGRNEAIEKYFETIGDLMARGFAVAIFDWRGQGGSERLLRDAAKGHIDRVETYVRDLDEFVARVLLPDCRAPYVVLAHSTGGLVALQAIPRLVNRVERMVLSAPLVAFPARPRITGTLSFIASALRLVGLGRTSVRRLRPGGPVWSARTSPLSSDPRRLARNMALAEAAPQLFVHRLTASWVAACAAAMRRLDDSDVIAGLHLPTLFVTAGDDKVVNAAAAERLAWRMRSGHVLSIPGARHELLQEADIHREQFLAAFEGFVGSVMPVRAAVPDTAVAELEQALSA</sequence>
<keyword evidence="2" id="KW-0378">Hydrolase</keyword>
<dbReference type="GO" id="GO:0016787">
    <property type="term" value="F:hydrolase activity"/>
    <property type="evidence" value="ECO:0007669"/>
    <property type="project" value="UniProtKB-KW"/>
</dbReference>
<dbReference type="Proteomes" id="UP001597371">
    <property type="component" value="Unassembled WGS sequence"/>
</dbReference>
<protein>
    <submittedName>
        <fullName evidence="2">Alpha/beta fold hydrolase</fullName>
    </submittedName>
</protein>
<comment type="caution">
    <text evidence="2">The sequence shown here is derived from an EMBL/GenBank/DDBJ whole genome shotgun (WGS) entry which is preliminary data.</text>
</comment>